<accession>A0A1G4J4C6</accession>
<reference evidence="8" key="1">
    <citation type="submission" date="2016-03" db="EMBL/GenBank/DDBJ databases">
        <authorList>
            <person name="Devillers H."/>
        </authorList>
    </citation>
    <scope>NUCLEOTIDE SEQUENCE [LARGE SCALE GENOMIC DNA]</scope>
</reference>
<dbReference type="GO" id="GO:0102559">
    <property type="term" value="F:peptide chain release factor N(5)-glutamine methyltransferase activity"/>
    <property type="evidence" value="ECO:0007669"/>
    <property type="project" value="UniProtKB-EC"/>
</dbReference>
<dbReference type="SUPFAM" id="SSF53335">
    <property type="entry name" value="S-adenosyl-L-methionine-dependent methyltransferases"/>
    <property type="match status" value="1"/>
</dbReference>
<keyword evidence="4" id="KW-0949">S-adenosyl-L-methionine</keyword>
<evidence type="ECO:0000256" key="4">
    <source>
        <dbReference type="ARBA" id="ARBA00022691"/>
    </source>
</evidence>
<evidence type="ECO:0000313" key="7">
    <source>
        <dbReference type="EMBL" id="SCU84615.1"/>
    </source>
</evidence>
<dbReference type="PANTHER" id="PTHR18895">
    <property type="entry name" value="HEMK METHYLTRANSFERASE"/>
    <property type="match status" value="1"/>
</dbReference>
<evidence type="ECO:0000256" key="5">
    <source>
        <dbReference type="ARBA" id="ARBA00048391"/>
    </source>
</evidence>
<evidence type="ECO:0000259" key="6">
    <source>
        <dbReference type="Pfam" id="PF05175"/>
    </source>
</evidence>
<dbReference type="InterPro" id="IPR007848">
    <property type="entry name" value="Small_mtfrase_dom"/>
</dbReference>
<evidence type="ECO:0000313" key="8">
    <source>
        <dbReference type="Proteomes" id="UP000191024"/>
    </source>
</evidence>
<gene>
    <name evidence="7" type="ORF">LAMI_0C08196G</name>
</gene>
<dbReference type="STRING" id="1230905.A0A1G4J4C6"/>
<evidence type="ECO:0000256" key="2">
    <source>
        <dbReference type="ARBA" id="ARBA00022603"/>
    </source>
</evidence>
<feature type="domain" description="Methyltransferase small" evidence="6">
    <location>
        <begin position="98"/>
        <end position="188"/>
    </location>
</feature>
<organism evidence="7 8">
    <name type="scientific">Lachancea mirantina</name>
    <dbReference type="NCBI Taxonomy" id="1230905"/>
    <lineage>
        <taxon>Eukaryota</taxon>
        <taxon>Fungi</taxon>
        <taxon>Dikarya</taxon>
        <taxon>Ascomycota</taxon>
        <taxon>Saccharomycotina</taxon>
        <taxon>Saccharomycetes</taxon>
        <taxon>Saccharomycetales</taxon>
        <taxon>Saccharomycetaceae</taxon>
        <taxon>Lachancea</taxon>
    </lineage>
</organism>
<dbReference type="AlphaFoldDB" id="A0A1G4J4C6"/>
<dbReference type="Proteomes" id="UP000191024">
    <property type="component" value="Chromosome C"/>
</dbReference>
<dbReference type="Pfam" id="PF05175">
    <property type="entry name" value="MTS"/>
    <property type="match status" value="1"/>
</dbReference>
<dbReference type="EMBL" id="LT598466">
    <property type="protein sequence ID" value="SCU84615.1"/>
    <property type="molecule type" value="Genomic_DNA"/>
</dbReference>
<evidence type="ECO:0000256" key="1">
    <source>
        <dbReference type="ARBA" id="ARBA00012771"/>
    </source>
</evidence>
<proteinExistence type="predicted"/>
<dbReference type="CDD" id="cd02440">
    <property type="entry name" value="AdoMet_MTases"/>
    <property type="match status" value="1"/>
</dbReference>
<sequence length="293" mass="33647">MPRIEPKLMAKAYSLNKLLPLLLPECRTIVDAKRELGWIKKELTTPFQVLRACQMRFMHYPLQYILKSQPFGIIDVPCRRGVLIPRWETEEWTVDVLNRIPDNLPISLIDLCTGTGCIPVLIKKQRSLAHCIGVDVSEKALALAKRNSKQNGVDVTLLKRDIIKDSSNIISKHIDLLTCNPPYISKETFTKDSRASVRVFEPRLALIGNLEFYQNLIQHWLPRVDAFVYEIGDISQAKYIIAQISKSPLHARLWSVGIRSDLNDLPRVVYGFRKESKNFDKANMFCGFGRLYH</sequence>
<dbReference type="InterPro" id="IPR029063">
    <property type="entry name" value="SAM-dependent_MTases_sf"/>
</dbReference>
<dbReference type="OrthoDB" id="269872at2759"/>
<keyword evidence="3" id="KW-0808">Transferase</keyword>
<dbReference type="PANTHER" id="PTHR18895:SF74">
    <property type="entry name" value="MTRF1L RELEASE FACTOR GLUTAMINE METHYLTRANSFERASE"/>
    <property type="match status" value="1"/>
</dbReference>
<dbReference type="GO" id="GO:0005739">
    <property type="term" value="C:mitochondrion"/>
    <property type="evidence" value="ECO:0007669"/>
    <property type="project" value="TreeGrafter"/>
</dbReference>
<keyword evidence="8" id="KW-1185">Reference proteome</keyword>
<comment type="catalytic activity">
    <reaction evidence="5">
        <text>L-glutaminyl-[peptide chain release factor] + S-adenosyl-L-methionine = N(5)-methyl-L-glutaminyl-[peptide chain release factor] + S-adenosyl-L-homocysteine + H(+)</text>
        <dbReference type="Rhea" id="RHEA:42896"/>
        <dbReference type="Rhea" id="RHEA-COMP:10271"/>
        <dbReference type="Rhea" id="RHEA-COMP:10272"/>
        <dbReference type="ChEBI" id="CHEBI:15378"/>
        <dbReference type="ChEBI" id="CHEBI:30011"/>
        <dbReference type="ChEBI" id="CHEBI:57856"/>
        <dbReference type="ChEBI" id="CHEBI:59789"/>
        <dbReference type="ChEBI" id="CHEBI:61891"/>
        <dbReference type="EC" id="2.1.1.297"/>
    </reaction>
</comment>
<dbReference type="GO" id="GO:0032259">
    <property type="term" value="P:methylation"/>
    <property type="evidence" value="ECO:0007669"/>
    <property type="project" value="UniProtKB-KW"/>
</dbReference>
<dbReference type="Gene3D" id="3.40.50.150">
    <property type="entry name" value="Vaccinia Virus protein VP39"/>
    <property type="match status" value="1"/>
</dbReference>
<dbReference type="EC" id="2.1.1.297" evidence="1"/>
<dbReference type="InterPro" id="IPR050320">
    <property type="entry name" value="N5-glutamine_MTase"/>
</dbReference>
<dbReference type="NCBIfam" id="TIGR00536">
    <property type="entry name" value="hemK_fam"/>
    <property type="match status" value="1"/>
</dbReference>
<dbReference type="InterPro" id="IPR004556">
    <property type="entry name" value="HemK-like"/>
</dbReference>
<protein>
    <recommendedName>
        <fullName evidence="1">peptide chain release factor N(5)-glutamine methyltransferase</fullName>
        <ecNumber evidence="1">2.1.1.297</ecNumber>
    </recommendedName>
</protein>
<evidence type="ECO:0000256" key="3">
    <source>
        <dbReference type="ARBA" id="ARBA00022679"/>
    </source>
</evidence>
<keyword evidence="2" id="KW-0489">Methyltransferase</keyword>
<name>A0A1G4J4C6_9SACH</name>